<dbReference type="InterPro" id="IPR014710">
    <property type="entry name" value="RmlC-like_jellyroll"/>
</dbReference>
<organism evidence="2 3">
    <name type="scientific">Legionella fallonii LLAP-10</name>
    <dbReference type="NCBI Taxonomy" id="1212491"/>
    <lineage>
        <taxon>Bacteria</taxon>
        <taxon>Pseudomonadati</taxon>
        <taxon>Pseudomonadota</taxon>
        <taxon>Gammaproteobacteria</taxon>
        <taxon>Legionellales</taxon>
        <taxon>Legionellaceae</taxon>
        <taxon>Legionella</taxon>
    </lineage>
</organism>
<evidence type="ECO:0000313" key="3">
    <source>
        <dbReference type="Proteomes" id="UP000032430"/>
    </source>
</evidence>
<evidence type="ECO:0000256" key="1">
    <source>
        <dbReference type="SAM" id="SignalP"/>
    </source>
</evidence>
<keyword evidence="3" id="KW-1185">Reference proteome</keyword>
<gene>
    <name evidence="2" type="ORF">LFA_3192</name>
</gene>
<dbReference type="AlphaFoldDB" id="A0A098G7U9"/>
<name>A0A098G7U9_9GAMM</name>
<feature type="signal peptide" evidence="1">
    <location>
        <begin position="1"/>
        <end position="23"/>
    </location>
</feature>
<dbReference type="Gene3D" id="2.60.120.10">
    <property type="entry name" value="Jelly Rolls"/>
    <property type="match status" value="1"/>
</dbReference>
<accession>A0A098G7U9</accession>
<sequence>MMKKNWFIALGMVLGASAGIVHAKNEATHREEQFSNNKVSVWKTIIYPASGQALTMHRHEHDRVVVALTDGLLKITNDKGKIHYLKLEKDKAYYLTKDVPDELHNDVNMTDHQVKVMVIELK</sequence>
<dbReference type="EMBL" id="LN614827">
    <property type="protein sequence ID" value="CEG58528.1"/>
    <property type="molecule type" value="Genomic_DNA"/>
</dbReference>
<proteinExistence type="predicted"/>
<dbReference type="KEGG" id="lfa:LFA_3192"/>
<keyword evidence="1" id="KW-0732">Signal</keyword>
<evidence type="ECO:0008006" key="4">
    <source>
        <dbReference type="Google" id="ProtNLM"/>
    </source>
</evidence>
<protein>
    <recommendedName>
        <fullName evidence="4">Cupin 2 conserved barrel domain-containing protein</fullName>
    </recommendedName>
</protein>
<feature type="chain" id="PRO_5001935528" description="Cupin 2 conserved barrel domain-containing protein" evidence="1">
    <location>
        <begin position="24"/>
        <end position="122"/>
    </location>
</feature>
<dbReference type="OrthoDB" id="5650664at2"/>
<dbReference type="Proteomes" id="UP000032430">
    <property type="component" value="Chromosome I"/>
</dbReference>
<dbReference type="STRING" id="1212491.LFA_3192"/>
<dbReference type="HOGENOM" id="CLU_2023810_0_0_6"/>
<reference evidence="3" key="1">
    <citation type="submission" date="2014-09" db="EMBL/GenBank/DDBJ databases">
        <authorList>
            <person name="Gomez-Valero L."/>
        </authorList>
    </citation>
    <scope>NUCLEOTIDE SEQUENCE [LARGE SCALE GENOMIC DNA]</scope>
    <source>
        <strain evidence="3">ATCC700992</strain>
    </source>
</reference>
<evidence type="ECO:0000313" key="2">
    <source>
        <dbReference type="EMBL" id="CEG58528.1"/>
    </source>
</evidence>